<feature type="domain" description="HTH deoR-type" evidence="5">
    <location>
        <begin position="3"/>
        <end position="58"/>
    </location>
</feature>
<dbReference type="PROSITE" id="PS51000">
    <property type="entry name" value="HTH_DEOR_2"/>
    <property type="match status" value="1"/>
</dbReference>
<dbReference type="InterPro" id="IPR036390">
    <property type="entry name" value="WH_DNA-bd_sf"/>
</dbReference>
<dbReference type="InterPro" id="IPR050313">
    <property type="entry name" value="Carb_Metab_HTH_regulators"/>
</dbReference>
<dbReference type="InterPro" id="IPR037171">
    <property type="entry name" value="NagB/RpiA_transferase-like"/>
</dbReference>
<evidence type="ECO:0000256" key="1">
    <source>
        <dbReference type="ARBA" id="ARBA00022491"/>
    </source>
</evidence>
<dbReference type="GO" id="GO:0003677">
    <property type="term" value="F:DNA binding"/>
    <property type="evidence" value="ECO:0007669"/>
    <property type="project" value="UniProtKB-KW"/>
</dbReference>
<organism evidence="6 7">
    <name type="scientific">Robiginitalea aurantiaca</name>
    <dbReference type="NCBI Taxonomy" id="3056915"/>
    <lineage>
        <taxon>Bacteria</taxon>
        <taxon>Pseudomonadati</taxon>
        <taxon>Bacteroidota</taxon>
        <taxon>Flavobacteriia</taxon>
        <taxon>Flavobacteriales</taxon>
        <taxon>Flavobacteriaceae</taxon>
        <taxon>Robiginitalea</taxon>
    </lineage>
</organism>
<dbReference type="PANTHER" id="PTHR30363">
    <property type="entry name" value="HTH-TYPE TRANSCRIPTIONAL REGULATOR SRLR-RELATED"/>
    <property type="match status" value="1"/>
</dbReference>
<evidence type="ECO:0000313" key="6">
    <source>
        <dbReference type="EMBL" id="MDM9632083.1"/>
    </source>
</evidence>
<dbReference type="InterPro" id="IPR018356">
    <property type="entry name" value="Tscrpt_reg_HTH_DeoR_CS"/>
</dbReference>
<comment type="caution">
    <text evidence="6">The sequence shown here is derived from an EMBL/GenBank/DDBJ whole genome shotgun (WGS) entry which is preliminary data.</text>
</comment>
<keyword evidence="3 6" id="KW-0238">DNA-binding</keyword>
<dbReference type="InterPro" id="IPR001034">
    <property type="entry name" value="DeoR_HTH"/>
</dbReference>
<dbReference type="Gene3D" id="3.40.50.1360">
    <property type="match status" value="1"/>
</dbReference>
<dbReference type="RefSeq" id="WP_289725441.1">
    <property type="nucleotide sequence ID" value="NZ_JAUDUY010000005.1"/>
</dbReference>
<proteinExistence type="predicted"/>
<dbReference type="Pfam" id="PF00455">
    <property type="entry name" value="DeoRC"/>
    <property type="match status" value="1"/>
</dbReference>
<evidence type="ECO:0000256" key="2">
    <source>
        <dbReference type="ARBA" id="ARBA00023015"/>
    </source>
</evidence>
<accession>A0ABT7WGN9</accession>
<evidence type="ECO:0000313" key="7">
    <source>
        <dbReference type="Proteomes" id="UP001174839"/>
    </source>
</evidence>
<evidence type="ECO:0000256" key="3">
    <source>
        <dbReference type="ARBA" id="ARBA00023125"/>
    </source>
</evidence>
<dbReference type="SMART" id="SM01134">
    <property type="entry name" value="DeoRC"/>
    <property type="match status" value="1"/>
</dbReference>
<name>A0ABT7WGN9_9FLAO</name>
<evidence type="ECO:0000256" key="4">
    <source>
        <dbReference type="ARBA" id="ARBA00023163"/>
    </source>
</evidence>
<protein>
    <submittedName>
        <fullName evidence="6">DeoR/GlpR family DNA-binding transcription regulator</fullName>
    </submittedName>
</protein>
<sequence>MLKEERQRIILREVEVHNRVLLTDLAEKLEVSVDTVRRDVKELDAIQKLRKVHGGAVSLGFISPAAANTNTYAIEEKIAIASKAISILKNGSVIFMDGGTTCQELARLLPEEMQLTCFTISLPVALLLQTKPGVRVILIGGEVSREAQITTGVTAINALADIRVDYGFIGTGYVDALHGLTEFDWDVVQVKKAVIASSRKVVLLCIAEKLNSQHRYRTCDISSINTMVTELNPDSSRLNSFRKHQIHIL</sequence>
<dbReference type="InterPro" id="IPR014036">
    <property type="entry name" value="DeoR-like_C"/>
</dbReference>
<dbReference type="Pfam" id="PF08220">
    <property type="entry name" value="HTH_DeoR"/>
    <property type="match status" value="1"/>
</dbReference>
<keyword evidence="4" id="KW-0804">Transcription</keyword>
<keyword evidence="2" id="KW-0805">Transcription regulation</keyword>
<gene>
    <name evidence="6" type="ORF">QU605_11395</name>
</gene>
<evidence type="ECO:0000259" key="5">
    <source>
        <dbReference type="PROSITE" id="PS51000"/>
    </source>
</evidence>
<dbReference type="InterPro" id="IPR036388">
    <property type="entry name" value="WH-like_DNA-bd_sf"/>
</dbReference>
<reference evidence="6" key="1">
    <citation type="submission" date="2023-06" db="EMBL/GenBank/DDBJ databases">
        <title>Robiginitalea aurantiacus sp. nov. and Algoriphagus sediminis sp. nov., isolated from coastal sediment.</title>
        <authorList>
            <person name="Zhou Z.Y."/>
            <person name="An J."/>
            <person name="Jia Y.W."/>
            <person name="Du Z.J."/>
        </authorList>
    </citation>
    <scope>NUCLEOTIDE SEQUENCE</scope>
    <source>
        <strain evidence="6">M39</strain>
    </source>
</reference>
<dbReference type="PROSITE" id="PS00894">
    <property type="entry name" value="HTH_DEOR_1"/>
    <property type="match status" value="1"/>
</dbReference>
<dbReference type="Gene3D" id="1.10.10.10">
    <property type="entry name" value="Winged helix-like DNA-binding domain superfamily/Winged helix DNA-binding domain"/>
    <property type="match status" value="1"/>
</dbReference>
<keyword evidence="7" id="KW-1185">Reference proteome</keyword>
<dbReference type="PRINTS" id="PR00037">
    <property type="entry name" value="HTHLACR"/>
</dbReference>
<dbReference type="SUPFAM" id="SSF100950">
    <property type="entry name" value="NagB/RpiA/CoA transferase-like"/>
    <property type="match status" value="1"/>
</dbReference>
<dbReference type="SMART" id="SM00420">
    <property type="entry name" value="HTH_DEOR"/>
    <property type="match status" value="1"/>
</dbReference>
<dbReference type="Proteomes" id="UP001174839">
    <property type="component" value="Unassembled WGS sequence"/>
</dbReference>
<dbReference type="EMBL" id="JAUDUY010000005">
    <property type="protein sequence ID" value="MDM9632083.1"/>
    <property type="molecule type" value="Genomic_DNA"/>
</dbReference>
<dbReference type="PANTHER" id="PTHR30363:SF4">
    <property type="entry name" value="GLYCEROL-3-PHOSPHATE REGULON REPRESSOR"/>
    <property type="match status" value="1"/>
</dbReference>
<dbReference type="SUPFAM" id="SSF46785">
    <property type="entry name" value="Winged helix' DNA-binding domain"/>
    <property type="match status" value="1"/>
</dbReference>
<keyword evidence="1" id="KW-0678">Repressor</keyword>